<organism evidence="2 3">
    <name type="scientific">Lucifera butyrica</name>
    <dbReference type="NCBI Taxonomy" id="1351585"/>
    <lineage>
        <taxon>Bacteria</taxon>
        <taxon>Bacillati</taxon>
        <taxon>Bacillota</taxon>
        <taxon>Negativicutes</taxon>
        <taxon>Veillonellales</taxon>
        <taxon>Veillonellaceae</taxon>
        <taxon>Lucifera</taxon>
    </lineage>
</organism>
<dbReference type="InterPro" id="IPR004182">
    <property type="entry name" value="GRAM"/>
</dbReference>
<dbReference type="EMBL" id="UPPP01000094">
    <property type="protein sequence ID" value="VBB08756.1"/>
    <property type="molecule type" value="Genomic_DNA"/>
</dbReference>
<accession>A0A498R7L7</accession>
<dbReference type="OrthoDB" id="1685058at2"/>
<dbReference type="Pfam" id="PF02893">
    <property type="entry name" value="GRAM"/>
    <property type="match status" value="1"/>
</dbReference>
<dbReference type="RefSeq" id="WP_122629612.1">
    <property type="nucleotide sequence ID" value="NZ_UPPP01000094.1"/>
</dbReference>
<dbReference type="Gene3D" id="2.30.29.30">
    <property type="entry name" value="Pleckstrin-homology domain (PH domain)/Phosphotyrosine-binding domain (PTB)"/>
    <property type="match status" value="1"/>
</dbReference>
<sequence length="109" mass="12916">MYSFSMEENERILKKGMASLECEESTFNGALYLTTDRLVFVGYMLNLSRKYILSLSLVHIRELKAAKTFFILPNVLIVTSIRHEDKFKFIMGQRDEWLQDITRQMDRIQ</sequence>
<name>A0A498R7L7_9FIRM</name>
<dbReference type="Proteomes" id="UP000277811">
    <property type="component" value="Unassembled WGS sequence"/>
</dbReference>
<reference evidence="2 3" key="1">
    <citation type="submission" date="2018-06" db="EMBL/GenBank/DDBJ databases">
        <authorList>
            <person name="Strepis N."/>
        </authorList>
    </citation>
    <scope>NUCLEOTIDE SEQUENCE [LARGE SCALE GENOMIC DNA]</scope>
    <source>
        <strain evidence="2">LUCI</strain>
    </source>
</reference>
<protein>
    <recommendedName>
        <fullName evidence="1">GRAM domain-containing protein</fullName>
    </recommendedName>
</protein>
<feature type="domain" description="GRAM" evidence="1">
    <location>
        <begin position="3"/>
        <end position="106"/>
    </location>
</feature>
<gene>
    <name evidence="2" type="ORF">LUCI_4037</name>
</gene>
<dbReference type="InterPro" id="IPR011993">
    <property type="entry name" value="PH-like_dom_sf"/>
</dbReference>
<evidence type="ECO:0000313" key="2">
    <source>
        <dbReference type="EMBL" id="VBB08756.1"/>
    </source>
</evidence>
<proteinExistence type="predicted"/>
<dbReference type="AlphaFoldDB" id="A0A498R7L7"/>
<evidence type="ECO:0000313" key="3">
    <source>
        <dbReference type="Proteomes" id="UP000277811"/>
    </source>
</evidence>
<evidence type="ECO:0000259" key="1">
    <source>
        <dbReference type="Pfam" id="PF02893"/>
    </source>
</evidence>
<keyword evidence="3" id="KW-1185">Reference proteome</keyword>